<dbReference type="Pfam" id="PF07695">
    <property type="entry name" value="7TMR-DISM_7TM"/>
    <property type="match status" value="1"/>
</dbReference>
<dbReference type="PANTHER" id="PTHR43711:SF1">
    <property type="entry name" value="HISTIDINE KINASE 1"/>
    <property type="match status" value="1"/>
</dbReference>
<dbReference type="SMART" id="SM00387">
    <property type="entry name" value="HATPase_c"/>
    <property type="match status" value="1"/>
</dbReference>
<feature type="transmembrane region" description="Helical" evidence="7">
    <location>
        <begin position="183"/>
        <end position="202"/>
    </location>
</feature>
<proteinExistence type="predicted"/>
<dbReference type="Pfam" id="PF07696">
    <property type="entry name" value="7TMR-DISMED2"/>
    <property type="match status" value="1"/>
</dbReference>
<dbReference type="SMART" id="SM00388">
    <property type="entry name" value="HisKA"/>
    <property type="match status" value="1"/>
</dbReference>
<feature type="transmembrane region" description="Helical" evidence="7">
    <location>
        <begin position="305"/>
        <end position="324"/>
    </location>
</feature>
<keyword evidence="7" id="KW-0472">Membrane</keyword>
<comment type="catalytic activity">
    <reaction evidence="1">
        <text>ATP + protein L-histidine = ADP + protein N-phospho-L-histidine.</text>
        <dbReference type="EC" id="2.7.13.3"/>
    </reaction>
</comment>
<dbReference type="OrthoDB" id="8807260at2"/>
<evidence type="ECO:0000259" key="9">
    <source>
        <dbReference type="PROSITE" id="PS50109"/>
    </source>
</evidence>
<evidence type="ECO:0000313" key="10">
    <source>
        <dbReference type="EMBL" id="RJG06002.1"/>
    </source>
</evidence>
<keyword evidence="5" id="KW-0418">Kinase</keyword>
<reference evidence="10 11" key="1">
    <citation type="submission" date="2018-09" db="EMBL/GenBank/DDBJ databases">
        <authorList>
            <person name="Zhu H."/>
        </authorList>
    </citation>
    <scope>NUCLEOTIDE SEQUENCE [LARGE SCALE GENOMIC DNA]</scope>
    <source>
        <strain evidence="10 11">K2R10-39</strain>
    </source>
</reference>
<keyword evidence="7" id="KW-1133">Transmembrane helix</keyword>
<evidence type="ECO:0000256" key="6">
    <source>
        <dbReference type="ARBA" id="ARBA00023012"/>
    </source>
</evidence>
<dbReference type="InterPro" id="IPR036097">
    <property type="entry name" value="HisK_dim/P_sf"/>
</dbReference>
<dbReference type="InterPro" id="IPR005467">
    <property type="entry name" value="His_kinase_dom"/>
</dbReference>
<dbReference type="Proteomes" id="UP000285190">
    <property type="component" value="Unassembled WGS sequence"/>
</dbReference>
<feature type="transmembrane region" description="Helical" evidence="7">
    <location>
        <begin position="336"/>
        <end position="355"/>
    </location>
</feature>
<dbReference type="EMBL" id="QYUN01000002">
    <property type="protein sequence ID" value="RJG06002.1"/>
    <property type="molecule type" value="Genomic_DNA"/>
</dbReference>
<dbReference type="Gene3D" id="1.10.287.130">
    <property type="match status" value="1"/>
</dbReference>
<feature type="domain" description="Histidine kinase" evidence="9">
    <location>
        <begin position="452"/>
        <end position="668"/>
    </location>
</feature>
<dbReference type="EC" id="2.7.13.3" evidence="2"/>
<protein>
    <recommendedName>
        <fullName evidence="2">histidine kinase</fullName>
        <ecNumber evidence="2">2.7.13.3</ecNumber>
    </recommendedName>
</protein>
<dbReference type="CDD" id="cd00082">
    <property type="entry name" value="HisKA"/>
    <property type="match status" value="1"/>
</dbReference>
<dbReference type="InterPro" id="IPR050736">
    <property type="entry name" value="Sensor_HK_Regulatory"/>
</dbReference>
<feature type="transmembrane region" description="Helical" evidence="7">
    <location>
        <begin position="367"/>
        <end position="384"/>
    </location>
</feature>
<dbReference type="PRINTS" id="PR00344">
    <property type="entry name" value="BCTRLSENSOR"/>
</dbReference>
<keyword evidence="8" id="KW-0732">Signal</keyword>
<evidence type="ECO:0000256" key="2">
    <source>
        <dbReference type="ARBA" id="ARBA00012438"/>
    </source>
</evidence>
<dbReference type="Gene3D" id="3.30.565.10">
    <property type="entry name" value="Histidine kinase-like ATPase, C-terminal domain"/>
    <property type="match status" value="1"/>
</dbReference>
<evidence type="ECO:0000313" key="11">
    <source>
        <dbReference type="Proteomes" id="UP000285190"/>
    </source>
</evidence>
<dbReference type="InterPro" id="IPR003661">
    <property type="entry name" value="HisK_dim/P_dom"/>
</dbReference>
<evidence type="ECO:0000256" key="7">
    <source>
        <dbReference type="SAM" id="Phobius"/>
    </source>
</evidence>
<feature type="transmembrane region" description="Helical" evidence="7">
    <location>
        <begin position="214"/>
        <end position="236"/>
    </location>
</feature>
<feature type="chain" id="PRO_5019134203" description="histidine kinase" evidence="8">
    <location>
        <begin position="23"/>
        <end position="686"/>
    </location>
</feature>
<feature type="transmembrane region" description="Helical" evidence="7">
    <location>
        <begin position="279"/>
        <end position="299"/>
    </location>
</feature>
<dbReference type="SUPFAM" id="SSF47384">
    <property type="entry name" value="Homodimeric domain of signal transducing histidine kinase"/>
    <property type="match status" value="1"/>
</dbReference>
<dbReference type="SUPFAM" id="SSF55874">
    <property type="entry name" value="ATPase domain of HSP90 chaperone/DNA topoisomerase II/histidine kinase"/>
    <property type="match status" value="1"/>
</dbReference>
<sequence>MSLVSRYLLMLLLFVCCAWARAEPLALDHEREELAGYMSVFIDKSGKMDFEDVAAPYNSERFRPLKGELNEGITDAAIWLKFTVQRSSQYPAEWWLEVQPALIEQLNLYVPNADGSYTMRQAGTHLPFAKREVEYRNPVFKLQLPTSVPQTYYLRIKTVARSSMHLTFWQPEAFLSKLGSEQLVLGLFLGVYAMLALASFWFERASRDGVYKFLGLYALGCLWMVLAESGLMFQYLFPGHPQWAQPTWTLSFLVGGPMAIEFLFRFVDMPERYPRLTRYYLWAIRIYVLGLISMIGLGFHAEAAAQRWIVGATVIAPLTFAILFVPILKSRNEIRYALFASSAALFAEVAIRALLEIGHVERNILTENVGFLGSMTFCLISYYATSRRYYTIRQAKERAQSDLLEMAQRTEQELEQQVRARTDDLLEAMKTVETALSRERAAHEEQRQFISTVSHELRTPLAVIDATTQNLTRDALQENGPARMLGRLEKIQQATERLSSLFDNYLSSNRLDIMSQGVHPRQTPLLPLLEDAIRSARPLANRHLFLLKKKHLPETIHADPDLMRLVLRTLADNAVKYTPAGSLITLEAKTTEDGWEIEVRDNGPGIAPQERGMIFDRYFRGRASSGHTGTGLGLPLARRLIRMHGGSLTLVDTNGAGAVFRIWLPRNPAMAAEPAGSGNGLVEAGS</sequence>
<feature type="signal peptide" evidence="8">
    <location>
        <begin position="1"/>
        <end position="22"/>
    </location>
</feature>
<organism evidence="10 11">
    <name type="scientific">Noviherbaspirillum cavernae</name>
    <dbReference type="NCBI Taxonomy" id="2320862"/>
    <lineage>
        <taxon>Bacteria</taxon>
        <taxon>Pseudomonadati</taxon>
        <taxon>Pseudomonadota</taxon>
        <taxon>Betaproteobacteria</taxon>
        <taxon>Burkholderiales</taxon>
        <taxon>Oxalobacteraceae</taxon>
        <taxon>Noviherbaspirillum</taxon>
    </lineage>
</organism>
<gene>
    <name evidence="10" type="ORF">D3870_08210</name>
</gene>
<accession>A0A418X0P9</accession>
<dbReference type="InterPro" id="IPR004358">
    <property type="entry name" value="Sig_transdc_His_kin-like_C"/>
</dbReference>
<dbReference type="InterPro" id="IPR011623">
    <property type="entry name" value="7TMR_DISM_rcpt_extracell_dom1"/>
</dbReference>
<keyword evidence="11" id="KW-1185">Reference proteome</keyword>
<dbReference type="Pfam" id="PF02518">
    <property type="entry name" value="HATPase_c"/>
    <property type="match status" value="1"/>
</dbReference>
<dbReference type="RefSeq" id="WP_119738182.1">
    <property type="nucleotide sequence ID" value="NZ_QYUN01000002.1"/>
</dbReference>
<dbReference type="InterPro" id="IPR011622">
    <property type="entry name" value="7TMR_DISM_rcpt_extracell_dom2"/>
</dbReference>
<dbReference type="AlphaFoldDB" id="A0A418X0P9"/>
<keyword evidence="7" id="KW-0812">Transmembrane</keyword>
<evidence type="ECO:0000256" key="1">
    <source>
        <dbReference type="ARBA" id="ARBA00000085"/>
    </source>
</evidence>
<comment type="caution">
    <text evidence="10">The sequence shown here is derived from an EMBL/GenBank/DDBJ whole genome shotgun (WGS) entry which is preliminary data.</text>
</comment>
<dbReference type="PANTHER" id="PTHR43711">
    <property type="entry name" value="TWO-COMPONENT HISTIDINE KINASE"/>
    <property type="match status" value="1"/>
</dbReference>
<keyword evidence="4" id="KW-0808">Transferase</keyword>
<dbReference type="CDD" id="cd00075">
    <property type="entry name" value="HATPase"/>
    <property type="match status" value="1"/>
</dbReference>
<feature type="transmembrane region" description="Helical" evidence="7">
    <location>
        <begin position="248"/>
        <end position="267"/>
    </location>
</feature>
<evidence type="ECO:0000256" key="5">
    <source>
        <dbReference type="ARBA" id="ARBA00022777"/>
    </source>
</evidence>
<dbReference type="InterPro" id="IPR036890">
    <property type="entry name" value="HATPase_C_sf"/>
</dbReference>
<dbReference type="InterPro" id="IPR003594">
    <property type="entry name" value="HATPase_dom"/>
</dbReference>
<name>A0A418X0P9_9BURK</name>
<evidence type="ECO:0000256" key="8">
    <source>
        <dbReference type="SAM" id="SignalP"/>
    </source>
</evidence>
<dbReference type="PROSITE" id="PS50109">
    <property type="entry name" value="HIS_KIN"/>
    <property type="match status" value="1"/>
</dbReference>
<keyword evidence="3" id="KW-0597">Phosphoprotein</keyword>
<dbReference type="Gene3D" id="2.60.40.2380">
    <property type="match status" value="1"/>
</dbReference>
<evidence type="ECO:0000256" key="4">
    <source>
        <dbReference type="ARBA" id="ARBA00022679"/>
    </source>
</evidence>
<dbReference type="GO" id="GO:0000155">
    <property type="term" value="F:phosphorelay sensor kinase activity"/>
    <property type="evidence" value="ECO:0007669"/>
    <property type="project" value="InterPro"/>
</dbReference>
<evidence type="ECO:0000256" key="3">
    <source>
        <dbReference type="ARBA" id="ARBA00022553"/>
    </source>
</evidence>
<keyword evidence="6" id="KW-0902">Two-component regulatory system</keyword>
<dbReference type="Pfam" id="PF00512">
    <property type="entry name" value="HisKA"/>
    <property type="match status" value="1"/>
</dbReference>